<keyword evidence="4" id="KW-1185">Reference proteome</keyword>
<dbReference type="Gene3D" id="3.40.50.1820">
    <property type="entry name" value="alpha/beta hydrolase"/>
    <property type="match status" value="1"/>
</dbReference>
<evidence type="ECO:0000313" key="4">
    <source>
        <dbReference type="Proteomes" id="UP000231926"/>
    </source>
</evidence>
<name>A0A2M9YFC4_9LEPT</name>
<accession>A0A2M9YFC4</accession>
<dbReference type="Proteomes" id="UP000231926">
    <property type="component" value="Unassembled WGS sequence"/>
</dbReference>
<dbReference type="Pfam" id="PF00561">
    <property type="entry name" value="Abhydrolase_1"/>
    <property type="match status" value="1"/>
</dbReference>
<dbReference type="InterPro" id="IPR000073">
    <property type="entry name" value="AB_hydrolase_1"/>
</dbReference>
<protein>
    <submittedName>
        <fullName evidence="3">Dipeptidyl aminopeptidase</fullName>
    </submittedName>
</protein>
<keyword evidence="3" id="KW-0031">Aminopeptidase</keyword>
<reference evidence="3 4" key="1">
    <citation type="submission" date="2017-07" db="EMBL/GenBank/DDBJ databases">
        <title>Leptospira spp. isolated from tropical soils.</title>
        <authorList>
            <person name="Thibeaux R."/>
            <person name="Iraola G."/>
            <person name="Ferres I."/>
            <person name="Bierque E."/>
            <person name="Girault D."/>
            <person name="Soupe-Gilbert M.-E."/>
            <person name="Picardeau M."/>
            <person name="Goarant C."/>
        </authorList>
    </citation>
    <scope>NUCLEOTIDE SEQUENCE [LARGE SCALE GENOMIC DNA]</scope>
    <source>
        <strain evidence="3 4">FH4-C-A2</strain>
    </source>
</reference>
<sequence length="423" mass="47617">MGYLIGKFSTFLILAVFAILALDCGKIEKGRFFNDQAYHFQTLRALNDARSDGAETGEILEAVKNIKEGDPQSWFYGWENAGNRVLERANKTEDPMSKGQAYLRAHNYLRTAEFFLDPDDEKRPSAFDKSVETFHKGLDSLGVKYEKINIPYGEHHLNAIYYPGPAGADKKPLIVFVGGFDSTLEELYFTIVRAAYERGFSVLTYEGPGQGSVLRKQNLGFTPEWEKPTKAVLDTFLASHPKPSKTVLVGMSLGGYLAPRAAAFDKRIDGVVAYDVLYDFGEVAERTVPGIVLWLEKQNYNNLIEFLVKIKSSFSPSFSWGVKNGKWTMKTANSGETLKSFRNFTLESSAEKITQDVLIFAATEDHFIPLKQVEDFKRKLTNAKSVTSVIYDRASGGAEHCQLGAQALWQADFFDWMKRFEKK</sequence>
<dbReference type="RefSeq" id="WP_100708355.1">
    <property type="nucleotide sequence ID" value="NZ_NPDR01000001.1"/>
</dbReference>
<dbReference type="EMBL" id="NPDR01000001">
    <property type="protein sequence ID" value="PJZ50234.1"/>
    <property type="molecule type" value="Genomic_DNA"/>
</dbReference>
<dbReference type="InterPro" id="IPR050261">
    <property type="entry name" value="FrsA_esterase"/>
</dbReference>
<dbReference type="Gene3D" id="1.20.1440.110">
    <property type="entry name" value="acylaminoacyl peptidase"/>
    <property type="match status" value="1"/>
</dbReference>
<feature type="domain" description="AB hydrolase-1" evidence="2">
    <location>
        <begin position="172"/>
        <end position="385"/>
    </location>
</feature>
<dbReference type="PANTHER" id="PTHR22946:SF12">
    <property type="entry name" value="CONIDIAL PIGMENT BIOSYNTHESIS PROTEIN AYG1 (AFU_ORTHOLOGUE AFUA_2G17550)"/>
    <property type="match status" value="1"/>
</dbReference>
<proteinExistence type="inferred from homology"/>
<evidence type="ECO:0000313" key="3">
    <source>
        <dbReference type="EMBL" id="PJZ50234.1"/>
    </source>
</evidence>
<comment type="caution">
    <text evidence="3">The sequence shown here is derived from an EMBL/GenBank/DDBJ whole genome shotgun (WGS) entry which is preliminary data.</text>
</comment>
<dbReference type="GO" id="GO:0004177">
    <property type="term" value="F:aminopeptidase activity"/>
    <property type="evidence" value="ECO:0007669"/>
    <property type="project" value="UniProtKB-KW"/>
</dbReference>
<evidence type="ECO:0000259" key="2">
    <source>
        <dbReference type="Pfam" id="PF00561"/>
    </source>
</evidence>
<keyword evidence="3" id="KW-0645">Protease</keyword>
<dbReference type="AlphaFoldDB" id="A0A2M9YFC4"/>
<evidence type="ECO:0000256" key="1">
    <source>
        <dbReference type="ARBA" id="ARBA00038115"/>
    </source>
</evidence>
<comment type="similarity">
    <text evidence="1">Belongs to the AB hydrolase superfamily. FUS2 hydrolase family.</text>
</comment>
<dbReference type="PANTHER" id="PTHR22946">
    <property type="entry name" value="DIENELACTONE HYDROLASE DOMAIN-CONTAINING PROTEIN-RELATED"/>
    <property type="match status" value="1"/>
</dbReference>
<keyword evidence="3" id="KW-0378">Hydrolase</keyword>
<dbReference type="InterPro" id="IPR029058">
    <property type="entry name" value="AB_hydrolase_fold"/>
</dbReference>
<gene>
    <name evidence="3" type="ORF">CH362_00150</name>
</gene>
<organism evidence="3 4">
    <name type="scientific">Leptospira saintgironsiae</name>
    <dbReference type="NCBI Taxonomy" id="2023183"/>
    <lineage>
        <taxon>Bacteria</taxon>
        <taxon>Pseudomonadati</taxon>
        <taxon>Spirochaetota</taxon>
        <taxon>Spirochaetia</taxon>
        <taxon>Leptospirales</taxon>
        <taxon>Leptospiraceae</taxon>
        <taxon>Leptospira</taxon>
    </lineage>
</organism>
<dbReference type="OrthoDB" id="9812921at2"/>
<dbReference type="SUPFAM" id="SSF53474">
    <property type="entry name" value="alpha/beta-Hydrolases"/>
    <property type="match status" value="1"/>
</dbReference>